<gene>
    <name evidence="1" type="ORF">KACHI17_12900</name>
</gene>
<dbReference type="RefSeq" id="WP_353550690.1">
    <property type="nucleotide sequence ID" value="NZ_AP029612.1"/>
</dbReference>
<evidence type="ECO:0000313" key="1">
    <source>
        <dbReference type="EMBL" id="BFG70409.1"/>
    </source>
</evidence>
<organism evidence="1">
    <name type="scientific">Sediminibacterium sp. KACHI17</name>
    <dbReference type="NCBI Taxonomy" id="1751071"/>
    <lineage>
        <taxon>Bacteria</taxon>
        <taxon>Pseudomonadati</taxon>
        <taxon>Bacteroidota</taxon>
        <taxon>Chitinophagia</taxon>
        <taxon>Chitinophagales</taxon>
        <taxon>Chitinophagaceae</taxon>
        <taxon>Sediminibacterium</taxon>
    </lineage>
</organism>
<dbReference type="PROSITE" id="PS51257">
    <property type="entry name" value="PROKAR_LIPOPROTEIN"/>
    <property type="match status" value="1"/>
</dbReference>
<sequence>MRCLLTLLIAVCLFTACQSGEKKESTNDQTSDSLIVDLHPLPDIKKVDSIDMHFFPDINDQKVYTRLGVNDTGFIHQITISEMMNGFAVNPSCEYDTKFFCFAGGQIVKTLYVAAQKDSCHYIGYIKSGGVAVKIKMSDSTALFINQLRKKSR</sequence>
<dbReference type="EMBL" id="AP029612">
    <property type="protein sequence ID" value="BFG70409.1"/>
    <property type="molecule type" value="Genomic_DNA"/>
</dbReference>
<dbReference type="AlphaFoldDB" id="A0AAT9GIC4"/>
<name>A0AAT9GIC4_9BACT</name>
<protein>
    <recommendedName>
        <fullName evidence="2">Lipoprotein</fullName>
    </recommendedName>
</protein>
<reference evidence="1" key="1">
    <citation type="submission" date="2024-02" db="EMBL/GenBank/DDBJ databases">
        <title>Sediminibacterium planktonica sp. nov. and Sediminibacterium longus sp. nov., isolated from surface lake and river water.</title>
        <authorList>
            <person name="Watanabe K."/>
            <person name="Takemine S."/>
            <person name="Ishii Y."/>
            <person name="Ogata Y."/>
            <person name="Shindo C."/>
            <person name="Suda W."/>
        </authorList>
    </citation>
    <scope>NUCLEOTIDE SEQUENCE</scope>
    <source>
        <strain evidence="1">KACHI17</strain>
    </source>
</reference>
<accession>A0AAT9GIC4</accession>
<proteinExistence type="predicted"/>
<evidence type="ECO:0008006" key="2">
    <source>
        <dbReference type="Google" id="ProtNLM"/>
    </source>
</evidence>